<dbReference type="AlphaFoldDB" id="A0A431TLG9"/>
<sequence length="254" mass="27572">MTLPAIDWAQPWLVPYRADGEAAMQAVAHGDGGVATALQRIRHASAPDFVGQDALPAGHAYEAHVFRTRTVPTRDNLHDFFNGLVWLAFPRTKRRLNELQAGEIARDGVGATRGPLRDALTLFDENGALLDAPPALWHALVARDWHTLFIGQRGLWREARLLLFGHALLEKLVTPRKPITAHVLLLPAQGENGEAALDDALVAGSLDPQALKRKPFVPLPVLGVPGWWGANEAAGFYDDPTVFRPSPGRGIPGA</sequence>
<comment type="caution">
    <text evidence="1">The sequence shown here is derived from an EMBL/GenBank/DDBJ whole genome shotgun (WGS) entry which is preliminary data.</text>
</comment>
<name>A0A431TLG9_9BURK</name>
<evidence type="ECO:0000313" key="1">
    <source>
        <dbReference type="EMBL" id="RTQ34527.1"/>
    </source>
</evidence>
<dbReference type="Proteomes" id="UP000267418">
    <property type="component" value="Unassembled WGS sequence"/>
</dbReference>
<gene>
    <name evidence="1" type="ORF">EJP69_08855</name>
</gene>
<accession>A0A431TLG9</accession>
<dbReference type="Pfam" id="PF11227">
    <property type="entry name" value="DUF3025"/>
    <property type="match status" value="1"/>
</dbReference>
<protein>
    <submittedName>
        <fullName evidence="1">DUF3025 domain-containing protein</fullName>
    </submittedName>
</protein>
<dbReference type="RefSeq" id="WP_126469500.1">
    <property type="nucleotide sequence ID" value="NZ_RXOE01000002.1"/>
</dbReference>
<evidence type="ECO:0000313" key="2">
    <source>
        <dbReference type="Proteomes" id="UP000267418"/>
    </source>
</evidence>
<proteinExistence type="predicted"/>
<dbReference type="InterPro" id="IPR021390">
    <property type="entry name" value="DUF3025"/>
</dbReference>
<dbReference type="OrthoDB" id="5292474at2"/>
<reference evidence="1 2" key="1">
    <citation type="submission" date="2018-12" db="EMBL/GenBank/DDBJ databases">
        <title>The genome of Variovorax gossypii DSM 100435.</title>
        <authorList>
            <person name="Gao J."/>
            <person name="Sun J."/>
        </authorList>
    </citation>
    <scope>NUCLEOTIDE SEQUENCE [LARGE SCALE GENOMIC DNA]</scope>
    <source>
        <strain evidence="1 2">DSM 100435</strain>
    </source>
</reference>
<organism evidence="1 2">
    <name type="scientific">Variovorax gossypii</name>
    <dbReference type="NCBI Taxonomy" id="1679495"/>
    <lineage>
        <taxon>Bacteria</taxon>
        <taxon>Pseudomonadati</taxon>
        <taxon>Pseudomonadota</taxon>
        <taxon>Betaproteobacteria</taxon>
        <taxon>Burkholderiales</taxon>
        <taxon>Comamonadaceae</taxon>
        <taxon>Variovorax</taxon>
    </lineage>
</organism>
<keyword evidence="2" id="KW-1185">Reference proteome</keyword>
<dbReference type="EMBL" id="RXOE01000002">
    <property type="protein sequence ID" value="RTQ34527.1"/>
    <property type="molecule type" value="Genomic_DNA"/>
</dbReference>